<evidence type="ECO:0000256" key="2">
    <source>
        <dbReference type="ARBA" id="ARBA00022741"/>
    </source>
</evidence>
<comment type="similarity">
    <text evidence="1">Belongs to the ABC transporter superfamily.</text>
</comment>
<keyword evidence="3 6" id="KW-0067">ATP-binding</keyword>
<keyword evidence="2" id="KW-0547">Nucleotide-binding</keyword>
<protein>
    <submittedName>
        <fullName evidence="6">Simple sugar transport system ATP-binding protein</fullName>
    </submittedName>
</protein>
<dbReference type="EMBL" id="JACIDW010000001">
    <property type="protein sequence ID" value="MBB3963048.1"/>
    <property type="molecule type" value="Genomic_DNA"/>
</dbReference>
<keyword evidence="6" id="KW-0762">Sugar transport</keyword>
<proteinExistence type="inferred from homology"/>
<dbReference type="PROSITE" id="PS00211">
    <property type="entry name" value="ABC_TRANSPORTER_1"/>
    <property type="match status" value="2"/>
</dbReference>
<name>A0A7W6CQ35_9HYPH</name>
<dbReference type="GO" id="GO:0016887">
    <property type="term" value="F:ATP hydrolysis activity"/>
    <property type="evidence" value="ECO:0007669"/>
    <property type="project" value="InterPro"/>
</dbReference>
<dbReference type="SMART" id="SM00382">
    <property type="entry name" value="AAA"/>
    <property type="match status" value="1"/>
</dbReference>
<dbReference type="InterPro" id="IPR003593">
    <property type="entry name" value="AAA+_ATPase"/>
</dbReference>
<comment type="caution">
    <text evidence="6">The sequence shown here is derived from an EMBL/GenBank/DDBJ whole genome shotgun (WGS) entry which is preliminary data.</text>
</comment>
<keyword evidence="6" id="KW-0813">Transport</keyword>
<evidence type="ECO:0000313" key="7">
    <source>
        <dbReference type="Proteomes" id="UP000582090"/>
    </source>
</evidence>
<organism evidence="6 7">
    <name type="scientific">Rhizobium metallidurans</name>
    <dbReference type="NCBI Taxonomy" id="1265931"/>
    <lineage>
        <taxon>Bacteria</taxon>
        <taxon>Pseudomonadati</taxon>
        <taxon>Pseudomonadota</taxon>
        <taxon>Alphaproteobacteria</taxon>
        <taxon>Hyphomicrobiales</taxon>
        <taxon>Rhizobiaceae</taxon>
        <taxon>Rhizobium/Agrobacterium group</taxon>
        <taxon>Rhizobium</taxon>
    </lineage>
</organism>
<evidence type="ECO:0000313" key="6">
    <source>
        <dbReference type="EMBL" id="MBB3963048.1"/>
    </source>
</evidence>
<feature type="domain" description="ABC transporter" evidence="5">
    <location>
        <begin position="263"/>
        <end position="508"/>
    </location>
</feature>
<dbReference type="SUPFAM" id="SSF52540">
    <property type="entry name" value="P-loop containing nucleoside triphosphate hydrolases"/>
    <property type="match status" value="2"/>
</dbReference>
<evidence type="ECO:0000259" key="5">
    <source>
        <dbReference type="PROSITE" id="PS50893"/>
    </source>
</evidence>
<feature type="region of interest" description="Disordered" evidence="4">
    <location>
        <begin position="504"/>
        <end position="525"/>
    </location>
</feature>
<dbReference type="AlphaFoldDB" id="A0A7W6CQ35"/>
<dbReference type="InterPro" id="IPR003439">
    <property type="entry name" value="ABC_transporter-like_ATP-bd"/>
</dbReference>
<evidence type="ECO:0000256" key="1">
    <source>
        <dbReference type="ARBA" id="ARBA00005417"/>
    </source>
</evidence>
<dbReference type="CDD" id="cd03216">
    <property type="entry name" value="ABC_Carb_Monos_I"/>
    <property type="match status" value="1"/>
</dbReference>
<dbReference type="CDD" id="cd03215">
    <property type="entry name" value="ABC_Carb_Monos_II"/>
    <property type="match status" value="1"/>
</dbReference>
<dbReference type="PANTHER" id="PTHR43790:SF4">
    <property type="entry name" value="GUANOSINE IMPORT ATP-BINDING PROTEIN NUPO"/>
    <property type="match status" value="1"/>
</dbReference>
<dbReference type="Gene3D" id="3.40.50.300">
    <property type="entry name" value="P-loop containing nucleotide triphosphate hydrolases"/>
    <property type="match status" value="2"/>
</dbReference>
<reference evidence="6 7" key="1">
    <citation type="submission" date="2020-08" db="EMBL/GenBank/DDBJ databases">
        <title>Genomic Encyclopedia of Type Strains, Phase IV (KMG-IV): sequencing the most valuable type-strain genomes for metagenomic binning, comparative biology and taxonomic classification.</title>
        <authorList>
            <person name="Goeker M."/>
        </authorList>
    </citation>
    <scope>NUCLEOTIDE SEQUENCE [LARGE SCALE GENOMIC DNA]</scope>
    <source>
        <strain evidence="6 7">DSM 26575</strain>
    </source>
</reference>
<accession>A0A7W6CQ35</accession>
<dbReference type="GO" id="GO:0005524">
    <property type="term" value="F:ATP binding"/>
    <property type="evidence" value="ECO:0007669"/>
    <property type="project" value="UniProtKB-KW"/>
</dbReference>
<dbReference type="Proteomes" id="UP000582090">
    <property type="component" value="Unassembled WGS sequence"/>
</dbReference>
<dbReference type="InterPro" id="IPR017871">
    <property type="entry name" value="ABC_transporter-like_CS"/>
</dbReference>
<dbReference type="PROSITE" id="PS50893">
    <property type="entry name" value="ABC_TRANSPORTER_2"/>
    <property type="match status" value="2"/>
</dbReference>
<dbReference type="RefSeq" id="WP_183898731.1">
    <property type="nucleotide sequence ID" value="NZ_JACIDW010000001.1"/>
</dbReference>
<dbReference type="InterPro" id="IPR027417">
    <property type="entry name" value="P-loop_NTPase"/>
</dbReference>
<dbReference type="PANTHER" id="PTHR43790">
    <property type="entry name" value="CARBOHYDRATE TRANSPORT ATP-BINDING PROTEIN MG119-RELATED"/>
    <property type="match status" value="1"/>
</dbReference>
<keyword evidence="7" id="KW-1185">Reference proteome</keyword>
<evidence type="ECO:0000256" key="4">
    <source>
        <dbReference type="SAM" id="MobiDB-lite"/>
    </source>
</evidence>
<feature type="domain" description="ABC transporter" evidence="5">
    <location>
        <begin position="15"/>
        <end position="246"/>
    </location>
</feature>
<dbReference type="InterPro" id="IPR050107">
    <property type="entry name" value="ABC_carbohydrate_import_ATPase"/>
</dbReference>
<feature type="compositionally biased region" description="Basic and acidic residues" evidence="4">
    <location>
        <begin position="513"/>
        <end position="525"/>
    </location>
</feature>
<gene>
    <name evidence="6" type="ORF">GGQ67_000666</name>
</gene>
<evidence type="ECO:0000256" key="3">
    <source>
        <dbReference type="ARBA" id="ARBA00022840"/>
    </source>
</evidence>
<sequence length="525" mass="56012">MPLSPHTEHRSEHRLELRGIRKAYPAVVANDGIDLRVRPGEIHAVVGENGAGKSTLMKIIYGMVRPDSGELLWDGREVSIASPADAQKLGIGMVFQHFALFDTLSVAENIALALPGRPAIEPLSRRIAEVAARYGLPVEPGRHIYTMSVGERQRVEIIRALLQNPRLLILDEPTSVLTPQAVETLFVTLRQIAAEGCSILYISHKLNEIRDLCHTATILRGGRVTGMCDPRQESPASMARMMIGAELPGFRHRGHTPAGKTRLSVSGLTLPTQDPFGTALADIGFAVRGGEILGIAGVSGNGQQELLAALSGETPLSNAGAITIDGMPAGHRDPAGRRRLGLCSVPEDRLKQGSVPSLPLLENVLLTANRNGAVRAGLIRFDRVKAYAERCIKAFDVRTPGAQARAGSLSGGNLQKFIIGREILQEPGVLIVSQPTWGVDVGAALVIRQALLDLRDRGAAIVVISEELDELFEISDQIAVIAGGRLTGAIPIAEANRDAIGMAMSGQDAGDAPDERASKELAHAL</sequence>
<dbReference type="Pfam" id="PF00005">
    <property type="entry name" value="ABC_tran"/>
    <property type="match status" value="2"/>
</dbReference>